<gene>
    <name evidence="4" type="ORF">EI293_21555</name>
</gene>
<dbReference type="AlphaFoldDB" id="A0A428JW29"/>
<dbReference type="CDD" id="cd02233">
    <property type="entry name" value="cupin_HNL-like"/>
    <property type="match status" value="1"/>
</dbReference>
<sequence>MRNRHFLPALVLQVFATGAALPSRGQTPAPSSTSSVPGPIFAKGQPAPTANFTGQAWVQGLVDKEDKYSCGAGSVQFAPGARSHWHRHPAGQILLIVEGTAYYQEKGQARRVLYKGDVIKAPAGVEHWHGAAPTTTMTHVAINPDITAVPVVWGRAVTQAEYLGKP</sequence>
<dbReference type="OrthoDB" id="9802489at2"/>
<dbReference type="InterPro" id="IPR047263">
    <property type="entry name" value="HNL-like_cupin"/>
</dbReference>
<dbReference type="Gene3D" id="2.60.120.10">
    <property type="entry name" value="Jelly Rolls"/>
    <property type="match status" value="1"/>
</dbReference>
<dbReference type="PANTHER" id="PTHR43698">
    <property type="entry name" value="RIBD C-TERMINAL DOMAIN CONTAINING PROTEIN"/>
    <property type="match status" value="1"/>
</dbReference>
<proteinExistence type="predicted"/>
<dbReference type="InterPro" id="IPR013096">
    <property type="entry name" value="Cupin_2"/>
</dbReference>
<feature type="compositionally biased region" description="Polar residues" evidence="1">
    <location>
        <begin position="24"/>
        <end position="36"/>
    </location>
</feature>
<feature type="chain" id="PRO_5019550891" evidence="2">
    <location>
        <begin position="20"/>
        <end position="166"/>
    </location>
</feature>
<dbReference type="RefSeq" id="WP_125440627.1">
    <property type="nucleotide sequence ID" value="NZ_RWIU01000012.1"/>
</dbReference>
<protein>
    <submittedName>
        <fullName evidence="4">Cupin domain-containing protein</fullName>
    </submittedName>
</protein>
<keyword evidence="2" id="KW-0732">Signal</keyword>
<evidence type="ECO:0000256" key="1">
    <source>
        <dbReference type="SAM" id="MobiDB-lite"/>
    </source>
</evidence>
<dbReference type="SUPFAM" id="SSF51182">
    <property type="entry name" value="RmlC-like cupins"/>
    <property type="match status" value="1"/>
</dbReference>
<evidence type="ECO:0000259" key="3">
    <source>
        <dbReference type="Pfam" id="PF07883"/>
    </source>
</evidence>
<accession>A0A428JW29</accession>
<keyword evidence="5" id="KW-1185">Reference proteome</keyword>
<reference evidence="4 5" key="1">
    <citation type="submission" date="2018-12" db="EMBL/GenBank/DDBJ databases">
        <authorList>
            <person name="Feng G."/>
            <person name="Zhu H."/>
        </authorList>
    </citation>
    <scope>NUCLEOTIDE SEQUENCE [LARGE SCALE GENOMIC DNA]</scope>
    <source>
        <strain evidence="4 5">LMG 26000</strain>
    </source>
</reference>
<evidence type="ECO:0000313" key="4">
    <source>
        <dbReference type="EMBL" id="RSK38407.1"/>
    </source>
</evidence>
<dbReference type="Pfam" id="PF07883">
    <property type="entry name" value="Cupin_2"/>
    <property type="match status" value="1"/>
</dbReference>
<dbReference type="EMBL" id="RWIU01000012">
    <property type="protein sequence ID" value="RSK38407.1"/>
    <property type="molecule type" value="Genomic_DNA"/>
</dbReference>
<name>A0A428JW29_9BACT</name>
<dbReference type="InterPro" id="IPR011051">
    <property type="entry name" value="RmlC_Cupin_sf"/>
</dbReference>
<evidence type="ECO:0000256" key="2">
    <source>
        <dbReference type="SAM" id="SignalP"/>
    </source>
</evidence>
<feature type="region of interest" description="Disordered" evidence="1">
    <location>
        <begin position="22"/>
        <end position="45"/>
    </location>
</feature>
<comment type="caution">
    <text evidence="4">The sequence shown here is derived from an EMBL/GenBank/DDBJ whole genome shotgun (WGS) entry which is preliminary data.</text>
</comment>
<organism evidence="4 5">
    <name type="scientific">Hymenobacter perfusus</name>
    <dbReference type="NCBI Taxonomy" id="1236770"/>
    <lineage>
        <taxon>Bacteria</taxon>
        <taxon>Pseudomonadati</taxon>
        <taxon>Bacteroidota</taxon>
        <taxon>Cytophagia</taxon>
        <taxon>Cytophagales</taxon>
        <taxon>Hymenobacteraceae</taxon>
        <taxon>Hymenobacter</taxon>
    </lineage>
</organism>
<evidence type="ECO:0000313" key="5">
    <source>
        <dbReference type="Proteomes" id="UP000270291"/>
    </source>
</evidence>
<dbReference type="Proteomes" id="UP000270291">
    <property type="component" value="Unassembled WGS sequence"/>
</dbReference>
<dbReference type="PANTHER" id="PTHR43698:SF1">
    <property type="entry name" value="BLL4564 PROTEIN"/>
    <property type="match status" value="1"/>
</dbReference>
<feature type="signal peptide" evidence="2">
    <location>
        <begin position="1"/>
        <end position="19"/>
    </location>
</feature>
<dbReference type="InterPro" id="IPR014710">
    <property type="entry name" value="RmlC-like_jellyroll"/>
</dbReference>
<feature type="domain" description="Cupin type-2" evidence="3">
    <location>
        <begin position="75"/>
        <end position="135"/>
    </location>
</feature>